<dbReference type="OrthoDB" id="66275at2"/>
<dbReference type="InterPro" id="IPR036505">
    <property type="entry name" value="Amidase/PGRP_sf"/>
</dbReference>
<dbReference type="InterPro" id="IPR023346">
    <property type="entry name" value="Lysozyme-like_dom_sf"/>
</dbReference>
<dbReference type="KEGG" id="mxa:MXAN_0345"/>
<organism evidence="6 7">
    <name type="scientific">Myxococcus xanthus (strain DK1622)</name>
    <dbReference type="NCBI Taxonomy" id="246197"/>
    <lineage>
        <taxon>Bacteria</taxon>
        <taxon>Pseudomonadati</taxon>
        <taxon>Myxococcota</taxon>
        <taxon>Myxococcia</taxon>
        <taxon>Myxococcales</taxon>
        <taxon>Cystobacterineae</taxon>
        <taxon>Myxococcaceae</taxon>
        <taxon>Myxococcus</taxon>
    </lineage>
</organism>
<dbReference type="GO" id="GO:0008745">
    <property type="term" value="F:N-acetylmuramoyl-L-alanine amidase activity"/>
    <property type="evidence" value="ECO:0007669"/>
    <property type="project" value="UniProtKB-EC"/>
</dbReference>
<dbReference type="Gene3D" id="3.40.80.10">
    <property type="entry name" value="Peptidoglycan recognition protein-like"/>
    <property type="match status" value="1"/>
</dbReference>
<dbReference type="CDD" id="cd06583">
    <property type="entry name" value="PGRP"/>
    <property type="match status" value="1"/>
</dbReference>
<evidence type="ECO:0000256" key="1">
    <source>
        <dbReference type="ARBA" id="ARBA00001561"/>
    </source>
</evidence>
<dbReference type="eggNOG" id="COG3023">
    <property type="taxonomic scope" value="Bacteria"/>
</dbReference>
<dbReference type="CDD" id="cd14488">
    <property type="entry name" value="CBM6-CBM35-CBM36_like_2"/>
    <property type="match status" value="1"/>
</dbReference>
<dbReference type="GO" id="GO:0009254">
    <property type="term" value="P:peptidoglycan turnover"/>
    <property type="evidence" value="ECO:0007669"/>
    <property type="project" value="TreeGrafter"/>
</dbReference>
<dbReference type="Gene3D" id="2.60.120.260">
    <property type="entry name" value="Galactose-binding domain-like"/>
    <property type="match status" value="1"/>
</dbReference>
<dbReference type="Gene3D" id="1.10.530.10">
    <property type="match status" value="1"/>
</dbReference>
<dbReference type="EMBL" id="CP000113">
    <property type="protein sequence ID" value="ABF91120.1"/>
    <property type="molecule type" value="Genomic_DNA"/>
</dbReference>
<dbReference type="PANTHER" id="PTHR30417">
    <property type="entry name" value="N-ACETYLMURAMOYL-L-ALANINE AMIDASE AMID"/>
    <property type="match status" value="1"/>
</dbReference>
<evidence type="ECO:0000256" key="4">
    <source>
        <dbReference type="ARBA" id="ARBA00023316"/>
    </source>
</evidence>
<dbReference type="Pfam" id="PF25275">
    <property type="entry name" value="Golvesin_C"/>
    <property type="match status" value="1"/>
</dbReference>
<dbReference type="EnsemblBacteria" id="ABF91120">
    <property type="protein sequence ID" value="ABF91120"/>
    <property type="gene ID" value="MXAN_0345"/>
</dbReference>
<dbReference type="SMART" id="SM00644">
    <property type="entry name" value="Ami_2"/>
    <property type="match status" value="1"/>
</dbReference>
<evidence type="ECO:0000256" key="3">
    <source>
        <dbReference type="ARBA" id="ARBA00022801"/>
    </source>
</evidence>
<dbReference type="Pfam" id="PF01510">
    <property type="entry name" value="Amidase_2"/>
    <property type="match status" value="1"/>
</dbReference>
<dbReference type="eggNOG" id="COG0741">
    <property type="taxonomic scope" value="Bacteria"/>
</dbReference>
<evidence type="ECO:0000256" key="2">
    <source>
        <dbReference type="ARBA" id="ARBA00011901"/>
    </source>
</evidence>
<dbReference type="SUPFAM" id="SSF55846">
    <property type="entry name" value="N-acetylmuramoyl-L-alanine amidase-like"/>
    <property type="match status" value="1"/>
</dbReference>
<accession>Q1DFF4</accession>
<keyword evidence="3" id="KW-0378">Hydrolase</keyword>
<feature type="domain" description="N-acetylmuramoyl-L-alanine amidase" evidence="5">
    <location>
        <begin position="312"/>
        <end position="458"/>
    </location>
</feature>
<dbReference type="Proteomes" id="UP000002402">
    <property type="component" value="Chromosome"/>
</dbReference>
<sequence>MCVIPDSGWLHRRGPGFEGRFLDGKVEHPCSTWGREKEVLPGNARLACMVLRSGPLRRSRGTGATVELLTPLQGVSMHVLRKTFAVTAAAMALAACGPQPETSPEETAPESQVPAGAVDDAARAVADAARRTPNELDAQFTKAAGEFNVPVSLLKAISYAETRWEHVRGEEEFEGRPAAFGLLALRGQLITDGAALAGVSADAVRDEPLANLRAGAALLSKYADEAGIDRADLGAWAPVAVRLTDISDPDIQAHYIHNDVYSVLREGAGAFTPAGKVAVSLEATQVEPKFALPKMQALAAGPDYAASIWRPSPNYNARPAGIGQQMVVIHTCEGGYSGCWSWLTNSAAGVSAHYVVNESGTEVSQLVRESSRAWHVAAAYRSSLNGGVKSNLNGRSTNDFSIGIEHGGYASSASFSTGMITTSAKLTCNITRDQGIPRDSYHIVAHGRLQPETRTDPGPNWPWSTYISKIRSECGDGGGGTNPVIVVDSNNANNDSSKGYIAVPSTWARGTSAGYYGNDYYYASTQPVSEPAVFHFHMPAAGSRTIQAWWVQGTNRSPAAPFMITHAGGNSTVTVNQQTNGSKWVTLGTYNFNAGWNKVQLSRWATEGYVVMADALRIQ</sequence>
<evidence type="ECO:0000313" key="7">
    <source>
        <dbReference type="Proteomes" id="UP000002402"/>
    </source>
</evidence>
<comment type="catalytic activity">
    <reaction evidence="1">
        <text>Hydrolyzes the link between N-acetylmuramoyl residues and L-amino acid residues in certain cell-wall glycopeptides.</text>
        <dbReference type="EC" id="3.5.1.28"/>
    </reaction>
</comment>
<dbReference type="STRING" id="246197.MXAN_0345"/>
<dbReference type="HOGENOM" id="CLU_015278_2_0_7"/>
<reference evidence="6 7" key="1">
    <citation type="journal article" date="2006" name="Proc. Natl. Acad. Sci. U.S.A.">
        <title>Evolution of sensory complexity recorded in a myxobacterial genome.</title>
        <authorList>
            <person name="Goldman B.S."/>
            <person name="Nierman W.C."/>
            <person name="Kaiser D."/>
            <person name="Slater S.C."/>
            <person name="Durkin A.S."/>
            <person name="Eisen J.A."/>
            <person name="Ronning C.M."/>
            <person name="Barbazuk W.B."/>
            <person name="Blanchard M."/>
            <person name="Field C."/>
            <person name="Halling C."/>
            <person name="Hinkle G."/>
            <person name="Iartchuk O."/>
            <person name="Kim H.S."/>
            <person name="Mackenzie C."/>
            <person name="Madupu R."/>
            <person name="Miller N."/>
            <person name="Shvartsbeyn A."/>
            <person name="Sullivan S.A."/>
            <person name="Vaudin M."/>
            <person name="Wiegand R."/>
            <person name="Kaplan H.B."/>
        </authorList>
    </citation>
    <scope>NUCLEOTIDE SEQUENCE [LARGE SCALE GENOMIC DNA]</scope>
    <source>
        <strain evidence="7">DK1622</strain>
    </source>
</reference>
<dbReference type="GO" id="GO:0071555">
    <property type="term" value="P:cell wall organization"/>
    <property type="evidence" value="ECO:0007669"/>
    <property type="project" value="UniProtKB-KW"/>
</dbReference>
<keyword evidence="4" id="KW-0961">Cell wall biogenesis/degradation</keyword>
<dbReference type="InterPro" id="IPR051206">
    <property type="entry name" value="NAMLAA_amidase_2"/>
</dbReference>
<evidence type="ECO:0000259" key="5">
    <source>
        <dbReference type="SMART" id="SM00644"/>
    </source>
</evidence>
<dbReference type="EC" id="3.5.1.28" evidence="2"/>
<evidence type="ECO:0000313" key="6">
    <source>
        <dbReference type="EMBL" id="ABF91120.1"/>
    </source>
</evidence>
<dbReference type="SUPFAM" id="SSF53955">
    <property type="entry name" value="Lysozyme-like"/>
    <property type="match status" value="1"/>
</dbReference>
<gene>
    <name evidence="6" type="ordered locus">MXAN_0345</name>
</gene>
<proteinExistence type="predicted"/>
<protein>
    <recommendedName>
        <fullName evidence="2">N-acetylmuramoyl-L-alanine amidase</fullName>
        <ecNumber evidence="2">3.5.1.28</ecNumber>
    </recommendedName>
</protein>
<dbReference type="PANTHER" id="PTHR30417:SF1">
    <property type="entry name" value="N-ACETYLMURAMOYL-L-ALANINE AMIDASE AMID"/>
    <property type="match status" value="1"/>
</dbReference>
<keyword evidence="7" id="KW-1185">Reference proteome</keyword>
<dbReference type="InterPro" id="IPR002502">
    <property type="entry name" value="Amidase_domain"/>
</dbReference>
<dbReference type="InterPro" id="IPR033803">
    <property type="entry name" value="CBD-like_Golvesin-Xly"/>
</dbReference>
<dbReference type="AlphaFoldDB" id="Q1DFF4"/>
<name>Q1DFF4_MYXXD</name>
<dbReference type="GO" id="GO:0009253">
    <property type="term" value="P:peptidoglycan catabolic process"/>
    <property type="evidence" value="ECO:0007669"/>
    <property type="project" value="InterPro"/>
</dbReference>